<dbReference type="VEuPathDB" id="FungiDB:DFL_000365"/>
<dbReference type="SMART" id="SM00320">
    <property type="entry name" value="WD40"/>
    <property type="match status" value="4"/>
</dbReference>
<evidence type="ECO:0000256" key="1">
    <source>
        <dbReference type="ARBA" id="ARBA00005156"/>
    </source>
</evidence>
<keyword evidence="11" id="KW-1185">Reference proteome</keyword>
<dbReference type="PANTHER" id="PTHR46042:SF1">
    <property type="entry name" value="DIPHTHINE METHYLTRANSFERASE"/>
    <property type="match status" value="1"/>
</dbReference>
<comment type="catalytic activity">
    <reaction evidence="7">
        <text>diphthine methyl ester-[translation elongation factor 2] + H2O = diphthine-[translation elongation factor 2] + methanol + H(+)</text>
        <dbReference type="Rhea" id="RHEA:42656"/>
        <dbReference type="Rhea" id="RHEA-COMP:10172"/>
        <dbReference type="Rhea" id="RHEA-COMP:10173"/>
        <dbReference type="ChEBI" id="CHEBI:15377"/>
        <dbReference type="ChEBI" id="CHEBI:15378"/>
        <dbReference type="ChEBI" id="CHEBI:17790"/>
        <dbReference type="ChEBI" id="CHEBI:79005"/>
        <dbReference type="ChEBI" id="CHEBI:82696"/>
        <dbReference type="EC" id="3.1.1.97"/>
    </reaction>
</comment>
<dbReference type="InterPro" id="IPR036322">
    <property type="entry name" value="WD40_repeat_dom_sf"/>
</dbReference>
<feature type="region of interest" description="Disordered" evidence="9">
    <location>
        <begin position="30"/>
        <end position="62"/>
    </location>
</feature>
<dbReference type="EC" id="3.1.1.97" evidence="6"/>
<gene>
    <name evidence="10" type="ORF">DFL_000365</name>
</gene>
<keyword evidence="3" id="KW-0677">Repeat</keyword>
<comment type="caution">
    <text evidence="10">The sequence shown here is derived from an EMBL/GenBank/DDBJ whole genome shotgun (WGS) entry which is preliminary data.</text>
</comment>
<dbReference type="Gene3D" id="2.130.10.10">
    <property type="entry name" value="YVTN repeat-like/Quinoprotein amine dehydrogenase"/>
    <property type="match status" value="1"/>
</dbReference>
<dbReference type="PROSITE" id="PS50082">
    <property type="entry name" value="WD_REPEATS_2"/>
    <property type="match status" value="1"/>
</dbReference>
<dbReference type="GO" id="GO:0061685">
    <property type="term" value="F:diphthine methylesterase activity"/>
    <property type="evidence" value="ECO:0007669"/>
    <property type="project" value="UniProtKB-EC"/>
</dbReference>
<dbReference type="AlphaFoldDB" id="A0A437ADN4"/>
<dbReference type="GO" id="GO:0017183">
    <property type="term" value="P:protein histidyl modification to diphthamide"/>
    <property type="evidence" value="ECO:0007669"/>
    <property type="project" value="TreeGrafter"/>
</dbReference>
<dbReference type="SUPFAM" id="SSF50978">
    <property type="entry name" value="WD40 repeat-like"/>
    <property type="match status" value="1"/>
</dbReference>
<dbReference type="Pfam" id="PF00400">
    <property type="entry name" value="WD40"/>
    <property type="match status" value="1"/>
</dbReference>
<dbReference type="PANTHER" id="PTHR46042">
    <property type="entry name" value="DIPHTHINE METHYLTRANSFERASE"/>
    <property type="match status" value="1"/>
</dbReference>
<protein>
    <recommendedName>
        <fullName evidence="6">methylated diphthine methylhydrolase</fullName>
        <ecNumber evidence="6">3.1.1.97</ecNumber>
    </recommendedName>
</protein>
<sequence length="318" mass="33890">MTRAVSSLYTSFLNAPPAACVSVPFHGSSDASDEATNSSASLIANSSNHGGDDGGNGGGGGSAGSLLVTGTYTLDKETQLRSGSLVLHEVLVKGKQDGIELMHHQTVPLPSGSVLDIRLIKASASPSFPGGCKLLVATSTGRISVYSVSPTSLTFLSTHQVTDLTTLILSLSISPDGLLVSTTTSDSRIQILKFTDATFTFFKQIAEIENVHTGLEAWTSIFSPDGKLLYSGGDDGSFAVWDLSTIDQRQDEEDKIIWQTYRNRKTHAAGVTSILPVTVSGQEYIITGSYDQFVRIFSPSTKHWLDTSVDLEGGKFFR</sequence>
<feature type="compositionally biased region" description="Gly residues" evidence="9">
    <location>
        <begin position="53"/>
        <end position="62"/>
    </location>
</feature>
<proteinExistence type="inferred from homology"/>
<evidence type="ECO:0000256" key="2">
    <source>
        <dbReference type="ARBA" id="ARBA00022574"/>
    </source>
</evidence>
<dbReference type="EMBL" id="SAEB01000001">
    <property type="protein sequence ID" value="RVD89352.1"/>
    <property type="molecule type" value="Genomic_DNA"/>
</dbReference>
<dbReference type="InterPro" id="IPR052415">
    <property type="entry name" value="Diphthine_MTase"/>
</dbReference>
<name>A0A437ADN4_ARTFL</name>
<keyword evidence="2 8" id="KW-0853">WD repeat</keyword>
<evidence type="ECO:0000256" key="6">
    <source>
        <dbReference type="ARBA" id="ARBA00039131"/>
    </source>
</evidence>
<feature type="repeat" description="WD" evidence="8">
    <location>
        <begin position="222"/>
        <end position="251"/>
    </location>
</feature>
<evidence type="ECO:0000256" key="8">
    <source>
        <dbReference type="PROSITE-ProRule" id="PRU00221"/>
    </source>
</evidence>
<dbReference type="InterPro" id="IPR001680">
    <property type="entry name" value="WD40_rpt"/>
</dbReference>
<comment type="pathway">
    <text evidence="1">Protein modification; peptidyl-diphthamide biosynthesis.</text>
</comment>
<feature type="compositionally biased region" description="Low complexity" evidence="9">
    <location>
        <begin position="35"/>
        <end position="49"/>
    </location>
</feature>
<evidence type="ECO:0000256" key="9">
    <source>
        <dbReference type="SAM" id="MobiDB-lite"/>
    </source>
</evidence>
<comment type="similarity">
    <text evidence="5">Belongs to the DPH7 family.</text>
</comment>
<evidence type="ECO:0000256" key="7">
    <source>
        <dbReference type="ARBA" id="ARBA00047551"/>
    </source>
</evidence>
<organism evidence="10 11">
    <name type="scientific">Arthrobotrys flagrans</name>
    <name type="common">Nematode-trapping fungus</name>
    <name type="synonym">Trichothecium flagrans</name>
    <dbReference type="NCBI Taxonomy" id="97331"/>
    <lineage>
        <taxon>Eukaryota</taxon>
        <taxon>Fungi</taxon>
        <taxon>Dikarya</taxon>
        <taxon>Ascomycota</taxon>
        <taxon>Pezizomycotina</taxon>
        <taxon>Orbiliomycetes</taxon>
        <taxon>Orbiliales</taxon>
        <taxon>Orbiliaceae</taxon>
        <taxon>Arthrobotrys</taxon>
    </lineage>
</organism>
<evidence type="ECO:0000313" key="10">
    <source>
        <dbReference type="EMBL" id="RVD89352.1"/>
    </source>
</evidence>
<dbReference type="Proteomes" id="UP000283090">
    <property type="component" value="Unassembled WGS sequence"/>
</dbReference>
<evidence type="ECO:0000256" key="5">
    <source>
        <dbReference type="ARBA" id="ARBA00038092"/>
    </source>
</evidence>
<evidence type="ECO:0000256" key="4">
    <source>
        <dbReference type="ARBA" id="ARBA00022801"/>
    </source>
</evidence>
<accession>A0A437ADN4</accession>
<dbReference type="GO" id="GO:0005737">
    <property type="term" value="C:cytoplasm"/>
    <property type="evidence" value="ECO:0007669"/>
    <property type="project" value="TreeGrafter"/>
</dbReference>
<evidence type="ECO:0000256" key="3">
    <source>
        <dbReference type="ARBA" id="ARBA00022737"/>
    </source>
</evidence>
<dbReference type="InterPro" id="IPR015943">
    <property type="entry name" value="WD40/YVTN_repeat-like_dom_sf"/>
</dbReference>
<dbReference type="RefSeq" id="XP_067494896.1">
    <property type="nucleotide sequence ID" value="XM_067632617.1"/>
</dbReference>
<dbReference type="OrthoDB" id="1930760at2759"/>
<dbReference type="STRING" id="97331.A0A437ADN4"/>
<evidence type="ECO:0000313" key="11">
    <source>
        <dbReference type="Proteomes" id="UP000283090"/>
    </source>
</evidence>
<keyword evidence="4" id="KW-0378">Hydrolase</keyword>
<reference evidence="10 11" key="1">
    <citation type="submission" date="2019-01" db="EMBL/GenBank/DDBJ databases">
        <title>Intercellular communication is required for trap formation in the nematode-trapping fungus Duddingtonia flagrans.</title>
        <authorList>
            <person name="Youssar L."/>
            <person name="Wernet V."/>
            <person name="Hensel N."/>
            <person name="Hildebrandt H.-G."/>
            <person name="Fischer R."/>
        </authorList>
    </citation>
    <scope>NUCLEOTIDE SEQUENCE [LARGE SCALE GENOMIC DNA]</scope>
    <source>
        <strain evidence="10 11">CBS H-5679</strain>
    </source>
</reference>
<dbReference type="GeneID" id="93582676"/>